<name>A0A4R2RA58_9PSEU</name>
<sequence length="100" mass="11000">MRGFLDTKPTGAVMVGRPPRPTRYGNDWAHWVPDDVMSLCGVRCTPADPKYLRTLQACPQCDRHERGFWHRATTPAGLSGSPTPLRPAGLHHELVGKVAA</sequence>
<gene>
    <name evidence="1" type="ORF">EV191_101236</name>
</gene>
<evidence type="ECO:0000313" key="1">
    <source>
        <dbReference type="EMBL" id="TCP56295.1"/>
    </source>
</evidence>
<accession>A0A4R2RA58</accession>
<dbReference type="AlphaFoldDB" id="A0A4R2RA58"/>
<keyword evidence="2" id="KW-1185">Reference proteome</keyword>
<proteinExistence type="predicted"/>
<organism evidence="1 2">
    <name type="scientific">Tamaricihabitans halophyticus</name>
    <dbReference type="NCBI Taxonomy" id="1262583"/>
    <lineage>
        <taxon>Bacteria</taxon>
        <taxon>Bacillati</taxon>
        <taxon>Actinomycetota</taxon>
        <taxon>Actinomycetes</taxon>
        <taxon>Pseudonocardiales</taxon>
        <taxon>Pseudonocardiaceae</taxon>
        <taxon>Tamaricihabitans</taxon>
    </lineage>
</organism>
<reference evidence="1 2" key="1">
    <citation type="submission" date="2019-03" db="EMBL/GenBank/DDBJ databases">
        <title>Genomic Encyclopedia of Type Strains, Phase IV (KMG-IV): sequencing the most valuable type-strain genomes for metagenomic binning, comparative biology and taxonomic classification.</title>
        <authorList>
            <person name="Goeker M."/>
        </authorList>
    </citation>
    <scope>NUCLEOTIDE SEQUENCE [LARGE SCALE GENOMIC DNA]</scope>
    <source>
        <strain evidence="1 2">DSM 45765</strain>
    </source>
</reference>
<comment type="caution">
    <text evidence="1">The sequence shown here is derived from an EMBL/GenBank/DDBJ whole genome shotgun (WGS) entry which is preliminary data.</text>
</comment>
<dbReference type="EMBL" id="SLXQ01000001">
    <property type="protein sequence ID" value="TCP56295.1"/>
    <property type="molecule type" value="Genomic_DNA"/>
</dbReference>
<dbReference type="Proteomes" id="UP000294911">
    <property type="component" value="Unassembled WGS sequence"/>
</dbReference>
<evidence type="ECO:0000313" key="2">
    <source>
        <dbReference type="Proteomes" id="UP000294911"/>
    </source>
</evidence>
<protein>
    <submittedName>
        <fullName evidence="1">Uncharacterized protein</fullName>
    </submittedName>
</protein>